<feature type="domain" description="Retrotransposon gag" evidence="2">
    <location>
        <begin position="180"/>
        <end position="254"/>
    </location>
</feature>
<name>A0ABP9YIC6_9FUNG</name>
<feature type="region of interest" description="Disordered" evidence="1">
    <location>
        <begin position="310"/>
        <end position="362"/>
    </location>
</feature>
<protein>
    <recommendedName>
        <fullName evidence="2">Retrotransposon gag domain-containing protein</fullName>
    </recommendedName>
</protein>
<evidence type="ECO:0000256" key="1">
    <source>
        <dbReference type="SAM" id="MobiDB-lite"/>
    </source>
</evidence>
<evidence type="ECO:0000313" key="3">
    <source>
        <dbReference type="EMBL" id="GAA5806604.1"/>
    </source>
</evidence>
<dbReference type="InterPro" id="IPR005162">
    <property type="entry name" value="Retrotrans_gag_dom"/>
</dbReference>
<sequence length="440" mass="50023">MSNSQEPTSTQAIANNSEHIAASESPLSQYQPMEDVASDVSMNISPGIDEDLKETAKANLVNLKNKYSIVYGHYLAYQKVNSDSENTRNAFAVYKDAEKQYLDAKDALAIFTSIHEPIKMQDEKKFSLVPASLPFLQLKTDIVLHKKNQEIFDSVYDFFTQFQTVLEAYSLSIDDHWERLLPMSLNKEERSWFNEKLRNKAFSWLEARDRILDHFDTPYRKFLLMVKVWTLKQQSGESTRTFAAKFQNLRRQADLHDGLQLVLCFWCALRESVRRVASVAVSSQYGSKLPAKIEAMIDLVIASTNDTDLFSSSSSGFSSGTSSDKGNNERYNRKRSSQSFSSAGKDFNQSSKAYPSSSSSSSAAQKKCTYCDEPWFHGHRCEAFVKAKKPKVSRMARRSDTPDTTDEDSTMEDGNNSNDDEDNEHRLAQLIYTSYIFTPF</sequence>
<evidence type="ECO:0000313" key="4">
    <source>
        <dbReference type="Proteomes" id="UP001476247"/>
    </source>
</evidence>
<evidence type="ECO:0000259" key="2">
    <source>
        <dbReference type="Pfam" id="PF03732"/>
    </source>
</evidence>
<feature type="region of interest" description="Disordered" evidence="1">
    <location>
        <begin position="391"/>
        <end position="424"/>
    </location>
</feature>
<feature type="compositionally biased region" description="Polar residues" evidence="1">
    <location>
        <begin position="1"/>
        <end position="18"/>
    </location>
</feature>
<feature type="region of interest" description="Disordered" evidence="1">
    <location>
        <begin position="1"/>
        <end position="26"/>
    </location>
</feature>
<keyword evidence="4" id="KW-1185">Reference proteome</keyword>
<proteinExistence type="predicted"/>
<gene>
    <name evidence="3" type="ORF">HPULCUR_012144</name>
</gene>
<reference evidence="3 4" key="1">
    <citation type="submission" date="2024-04" db="EMBL/GenBank/DDBJ databases">
        <title>genome sequences of Mucor flavus KT1a and Helicostylum pulchrum KT1b strains isolation_sourced from the surface of a dry-aged beef.</title>
        <authorList>
            <person name="Toyotome T."/>
            <person name="Hosono M."/>
            <person name="Torimaru M."/>
            <person name="Fukuda K."/>
            <person name="Mikami N."/>
        </authorList>
    </citation>
    <scope>NUCLEOTIDE SEQUENCE [LARGE SCALE GENOMIC DNA]</scope>
    <source>
        <strain evidence="3 4">KT1b</strain>
    </source>
</reference>
<feature type="compositionally biased region" description="Low complexity" evidence="1">
    <location>
        <begin position="310"/>
        <end position="323"/>
    </location>
</feature>
<feature type="compositionally biased region" description="Low complexity" evidence="1">
    <location>
        <begin position="350"/>
        <end position="362"/>
    </location>
</feature>
<dbReference type="Proteomes" id="UP001476247">
    <property type="component" value="Unassembled WGS sequence"/>
</dbReference>
<dbReference type="Pfam" id="PF03732">
    <property type="entry name" value="Retrotrans_gag"/>
    <property type="match status" value="1"/>
</dbReference>
<comment type="caution">
    <text evidence="3">The sequence shown here is derived from an EMBL/GenBank/DDBJ whole genome shotgun (WGS) entry which is preliminary data.</text>
</comment>
<dbReference type="EMBL" id="BAABUJ010000077">
    <property type="protein sequence ID" value="GAA5806604.1"/>
    <property type="molecule type" value="Genomic_DNA"/>
</dbReference>
<accession>A0ABP9YIC6</accession>
<organism evidence="3 4">
    <name type="scientific">Helicostylum pulchrum</name>
    <dbReference type="NCBI Taxonomy" id="562976"/>
    <lineage>
        <taxon>Eukaryota</taxon>
        <taxon>Fungi</taxon>
        <taxon>Fungi incertae sedis</taxon>
        <taxon>Mucoromycota</taxon>
        <taxon>Mucoromycotina</taxon>
        <taxon>Mucoromycetes</taxon>
        <taxon>Mucorales</taxon>
        <taxon>Mucorineae</taxon>
        <taxon>Mucoraceae</taxon>
        <taxon>Helicostylum</taxon>
    </lineage>
</organism>